<comment type="caution">
    <text evidence="4">The sequence shown here is derived from an EMBL/GenBank/DDBJ whole genome shotgun (WGS) entry which is preliminary data.</text>
</comment>
<feature type="coiled-coil region" evidence="1">
    <location>
        <begin position="703"/>
        <end position="774"/>
    </location>
</feature>
<proteinExistence type="predicted"/>
<feature type="region of interest" description="Disordered" evidence="2">
    <location>
        <begin position="236"/>
        <end position="273"/>
    </location>
</feature>
<feature type="compositionally biased region" description="Basic and acidic residues" evidence="2">
    <location>
        <begin position="149"/>
        <end position="159"/>
    </location>
</feature>
<dbReference type="GeneID" id="39983436"/>
<dbReference type="Pfam" id="PF21007">
    <property type="entry name" value="FBF1"/>
    <property type="match status" value="1"/>
</dbReference>
<dbReference type="EMBL" id="NBCO01000007">
    <property type="protein sequence ID" value="ORC90786.1"/>
    <property type="molecule type" value="Genomic_DNA"/>
</dbReference>
<dbReference type="AlphaFoldDB" id="A0A1X0P1G0"/>
<sequence length="811" mass="95564">MSSLKGAPSLNRPPQKGFSYDAFDDFEDEDDDYIPPVSNELEEKKKKKKEKKEKRKEKERKREKAKKKEGQHTSDSGGGMSKHYSGDTTSQASPRTDNSKRKDDDDDDDYDYDFDEDIEDNNAIQYSDDFEDDVIPEVPSVPSANVVKDQQRLKEEQERLDRIAEEKLRAEREKHEEQIRRWQAEQERSEKEMQRQQEQLRLQMEELKRAQEEKMKEMEAAAAAAAAKAAATAATTTKGMKSGDDHANMAGSLVGEDPEEGQRGALSGAQRRRLREREHALHLRRLEQEEAARGLFQRLAQDVRDVFHELNLSVVAAEKERLLRDERYRRGREERDRREEAERAERLEKEARERETREAQFWTAMDERERRWQAAVEARAAKDDEEREGRWRREREDREARQRADAEARAETERHERERRLRDDTHERERDRAVQQAQLEDARRQYEAQLEEARRQFEFDRAHAAEMHRMEMEAIEKRHAESLGQNDRVHMQQIALLETHTGNASKLEKLIAQMHEDMEATKKMNVTLTEERLALLRQKEHLIDEQKALVDSVLEELKYTKEELEKERARVASLYAKFDISLSNFTKEAAEERRRSQESQAHYETLRQQLEKDRKMMLFEIAQERKVFEQQYEDFMGKKLQAMAELQEERMSIARERTEAAMLRERRNNDEADVLKSLRAHEEAYAAKVEGIEEDRIAISNMKIEQKRMCDEITKEREALRREREAFEAEKGDLLRRFEEVQLRAVEASAAQERIRHELELQNAEKAKIRAETAARRVQVHTDPVAVAGVASRLQIDLSRQRAILKRLGHT</sequence>
<feature type="region of interest" description="Disordered" evidence="2">
    <location>
        <begin position="383"/>
        <end position="442"/>
    </location>
</feature>
<feature type="compositionally biased region" description="Basic residues" evidence="2">
    <location>
        <begin position="45"/>
        <end position="59"/>
    </location>
</feature>
<evidence type="ECO:0000313" key="5">
    <source>
        <dbReference type="Proteomes" id="UP000192257"/>
    </source>
</evidence>
<feature type="compositionally biased region" description="Acidic residues" evidence="2">
    <location>
        <begin position="22"/>
        <end position="33"/>
    </location>
</feature>
<evidence type="ECO:0000313" key="4">
    <source>
        <dbReference type="EMBL" id="ORC90786.1"/>
    </source>
</evidence>
<dbReference type="Proteomes" id="UP000192257">
    <property type="component" value="Unassembled WGS sequence"/>
</dbReference>
<feature type="coiled-coil region" evidence="1">
    <location>
        <begin position="504"/>
        <end position="609"/>
    </location>
</feature>
<feature type="compositionally biased region" description="Basic and acidic residues" evidence="2">
    <location>
        <begin position="383"/>
        <end position="433"/>
    </location>
</feature>
<feature type="region of interest" description="Disordered" evidence="2">
    <location>
        <begin position="1"/>
        <end position="159"/>
    </location>
</feature>
<feature type="compositionally biased region" description="Acidic residues" evidence="2">
    <location>
        <begin position="104"/>
        <end position="120"/>
    </location>
</feature>
<organism evidence="4 5">
    <name type="scientific">Trypanosoma theileri</name>
    <dbReference type="NCBI Taxonomy" id="67003"/>
    <lineage>
        <taxon>Eukaryota</taxon>
        <taxon>Discoba</taxon>
        <taxon>Euglenozoa</taxon>
        <taxon>Kinetoplastea</taxon>
        <taxon>Metakinetoplastina</taxon>
        <taxon>Trypanosomatida</taxon>
        <taxon>Trypanosomatidae</taxon>
        <taxon>Trypanosoma</taxon>
    </lineage>
</organism>
<accession>A0A1X0P1G0</accession>
<name>A0A1X0P1G0_9TRYP</name>
<feature type="domain" description="Fas-binding factor 1 C-terminal" evidence="3">
    <location>
        <begin position="411"/>
        <end position="781"/>
    </location>
</feature>
<dbReference type="InterPro" id="IPR049390">
    <property type="entry name" value="FBF1_C"/>
</dbReference>
<keyword evidence="1" id="KW-0175">Coiled coil</keyword>
<protein>
    <submittedName>
        <fullName evidence="4">Trichohyalin</fullName>
    </submittedName>
</protein>
<evidence type="ECO:0000256" key="1">
    <source>
        <dbReference type="SAM" id="Coils"/>
    </source>
</evidence>
<evidence type="ECO:0000259" key="3">
    <source>
        <dbReference type="Pfam" id="PF21007"/>
    </source>
</evidence>
<reference evidence="4 5" key="1">
    <citation type="submission" date="2017-03" db="EMBL/GenBank/DDBJ databases">
        <title>An alternative strategy for trypanosome survival in the mammalian bloodstream revealed through genome and transcriptome analysis of the ubiquitous bovine parasite Trypanosoma (Megatrypanum) theileri.</title>
        <authorList>
            <person name="Kelly S."/>
            <person name="Ivens A."/>
            <person name="Mott A."/>
            <person name="O'Neill E."/>
            <person name="Emms D."/>
            <person name="Macleod O."/>
            <person name="Voorheis P."/>
            <person name="Matthews J."/>
            <person name="Matthews K."/>
            <person name="Carrington M."/>
        </authorList>
    </citation>
    <scope>NUCLEOTIDE SEQUENCE [LARGE SCALE GENOMIC DNA]</scope>
    <source>
        <strain evidence="4">Edinburgh</strain>
    </source>
</reference>
<gene>
    <name evidence="4" type="ORF">TM35_000072100</name>
</gene>
<dbReference type="OrthoDB" id="267504at2759"/>
<evidence type="ECO:0000256" key="2">
    <source>
        <dbReference type="SAM" id="MobiDB-lite"/>
    </source>
</evidence>
<dbReference type="RefSeq" id="XP_028884852.1">
    <property type="nucleotide sequence ID" value="XM_029023656.1"/>
</dbReference>
<dbReference type="VEuPathDB" id="TriTrypDB:TM35_000072100"/>
<feature type="compositionally biased region" description="Basic and acidic residues" evidence="2">
    <location>
        <begin position="60"/>
        <end position="72"/>
    </location>
</feature>
<feature type="region of interest" description="Disordered" evidence="2">
    <location>
        <begin position="333"/>
        <end position="357"/>
    </location>
</feature>
<feature type="compositionally biased region" description="Polar residues" evidence="2">
    <location>
        <begin position="86"/>
        <end position="96"/>
    </location>
</feature>
<keyword evidence="5" id="KW-1185">Reference proteome</keyword>